<evidence type="ECO:0000256" key="1">
    <source>
        <dbReference type="SAM" id="MobiDB-lite"/>
    </source>
</evidence>
<feature type="region of interest" description="Disordered" evidence="1">
    <location>
        <begin position="203"/>
        <end position="231"/>
    </location>
</feature>
<dbReference type="OrthoDB" id="1719384at2759"/>
<feature type="compositionally biased region" description="Acidic residues" evidence="1">
    <location>
        <begin position="216"/>
        <end position="231"/>
    </location>
</feature>
<comment type="caution">
    <text evidence="3">The sequence shown here is derived from an EMBL/GenBank/DDBJ whole genome shotgun (WGS) entry which is preliminary data.</text>
</comment>
<dbReference type="Proteomes" id="UP000886595">
    <property type="component" value="Unassembled WGS sequence"/>
</dbReference>
<dbReference type="EMBL" id="JAAMPC010000006">
    <property type="protein sequence ID" value="KAG2306933.1"/>
    <property type="molecule type" value="Genomic_DNA"/>
</dbReference>
<gene>
    <name evidence="3" type="ORF">Bca52824_026681</name>
</gene>
<evidence type="ECO:0000313" key="4">
    <source>
        <dbReference type="Proteomes" id="UP000886595"/>
    </source>
</evidence>
<accession>A0A8X7SIB5</accession>
<dbReference type="InterPro" id="IPR025312">
    <property type="entry name" value="DUF4216"/>
</dbReference>
<reference evidence="3 4" key="1">
    <citation type="submission" date="2020-02" db="EMBL/GenBank/DDBJ databases">
        <authorList>
            <person name="Ma Q."/>
            <person name="Huang Y."/>
            <person name="Song X."/>
            <person name="Pei D."/>
        </authorList>
    </citation>
    <scope>NUCLEOTIDE SEQUENCE [LARGE SCALE GENOMIC DNA]</scope>
    <source>
        <strain evidence="3">Sxm20200214</strain>
        <tissue evidence="3">Leaf</tissue>
    </source>
</reference>
<proteinExistence type="predicted"/>
<sequence length="231" mass="26227">MVENNKINISWLQALAHGPMTKVTCWPIYFCRGYIFHTYDHGKDKTNANYGVCVKDTSSHGSSGDPDFYGVLQGIYELHYPGQVHLKVVLFKCDWYDSTIGKGIRVNKSGIIDVHTGKRYGKYDPFILASQADQVCYVPYPRVTQKKDQHWKAAIVIQPRGKILMNQNFDSTTMQHSDDNSVVSTDILQVETLVNLHGQTENLEDVEEEAGLRSDAEDENIDYELTDEESD</sequence>
<evidence type="ECO:0000313" key="3">
    <source>
        <dbReference type="EMBL" id="KAG2306933.1"/>
    </source>
</evidence>
<dbReference type="PANTHER" id="PTHR48258">
    <property type="entry name" value="DUF4218 DOMAIN-CONTAINING PROTEIN-RELATED"/>
    <property type="match status" value="1"/>
</dbReference>
<protein>
    <recommendedName>
        <fullName evidence="2">DUF4216 domain-containing protein</fullName>
    </recommendedName>
</protein>
<dbReference type="Pfam" id="PF13952">
    <property type="entry name" value="DUF4216"/>
    <property type="match status" value="1"/>
</dbReference>
<dbReference type="AlphaFoldDB" id="A0A8X7SIB5"/>
<dbReference type="PANTHER" id="PTHR48258:SF4">
    <property type="entry name" value="DUF4216 DOMAIN-CONTAINING PROTEIN"/>
    <property type="match status" value="1"/>
</dbReference>
<evidence type="ECO:0000259" key="2">
    <source>
        <dbReference type="Pfam" id="PF13952"/>
    </source>
</evidence>
<organism evidence="3 4">
    <name type="scientific">Brassica carinata</name>
    <name type="common">Ethiopian mustard</name>
    <name type="synonym">Abyssinian cabbage</name>
    <dbReference type="NCBI Taxonomy" id="52824"/>
    <lineage>
        <taxon>Eukaryota</taxon>
        <taxon>Viridiplantae</taxon>
        <taxon>Streptophyta</taxon>
        <taxon>Embryophyta</taxon>
        <taxon>Tracheophyta</taxon>
        <taxon>Spermatophyta</taxon>
        <taxon>Magnoliopsida</taxon>
        <taxon>eudicotyledons</taxon>
        <taxon>Gunneridae</taxon>
        <taxon>Pentapetalae</taxon>
        <taxon>rosids</taxon>
        <taxon>malvids</taxon>
        <taxon>Brassicales</taxon>
        <taxon>Brassicaceae</taxon>
        <taxon>Brassiceae</taxon>
        <taxon>Brassica</taxon>
    </lineage>
</organism>
<name>A0A8X7SIB5_BRACI</name>
<feature type="domain" description="DUF4216" evidence="2">
    <location>
        <begin position="77"/>
        <end position="152"/>
    </location>
</feature>
<keyword evidence="4" id="KW-1185">Reference proteome</keyword>